<dbReference type="EMBL" id="LKAM01000008">
    <property type="protein sequence ID" value="KUM46987.1"/>
    <property type="molecule type" value="Genomic_DNA"/>
</dbReference>
<comment type="caution">
    <text evidence="1">The sequence shown here is derived from an EMBL/GenBank/DDBJ whole genome shotgun (WGS) entry which is preliminary data.</text>
</comment>
<name>A0A124GMX0_PICGL</name>
<accession>A0A124GMX0</accession>
<dbReference type="AlphaFoldDB" id="A0A124GMX0"/>
<protein>
    <submittedName>
        <fullName evidence="1">Uncharacterized protein</fullName>
    </submittedName>
</protein>
<evidence type="ECO:0000313" key="1">
    <source>
        <dbReference type="EMBL" id="KUM46987.1"/>
    </source>
</evidence>
<proteinExistence type="predicted"/>
<gene>
    <name evidence="1" type="ORF">ABT39_MTgene5991</name>
</gene>
<geneLocation type="mitochondrion" evidence="1"/>
<organism evidence="1">
    <name type="scientific">Picea glauca</name>
    <name type="common">White spruce</name>
    <name type="synonym">Pinus glauca</name>
    <dbReference type="NCBI Taxonomy" id="3330"/>
    <lineage>
        <taxon>Eukaryota</taxon>
        <taxon>Viridiplantae</taxon>
        <taxon>Streptophyta</taxon>
        <taxon>Embryophyta</taxon>
        <taxon>Tracheophyta</taxon>
        <taxon>Spermatophyta</taxon>
        <taxon>Pinopsida</taxon>
        <taxon>Pinidae</taxon>
        <taxon>Conifers I</taxon>
        <taxon>Pinales</taxon>
        <taxon>Pinaceae</taxon>
        <taxon>Picea</taxon>
    </lineage>
</organism>
<reference evidence="1" key="1">
    <citation type="journal article" date="2015" name="Genome Biol. Evol.">
        <title>Organellar Genomes of White Spruce (Picea glauca): Assembly and Annotation.</title>
        <authorList>
            <person name="Jackman S.D."/>
            <person name="Warren R.L."/>
            <person name="Gibb E.A."/>
            <person name="Vandervalk B.P."/>
            <person name="Mohamadi H."/>
            <person name="Chu J."/>
            <person name="Raymond A."/>
            <person name="Pleasance S."/>
            <person name="Coope R."/>
            <person name="Wildung M.R."/>
            <person name="Ritland C.E."/>
            <person name="Bousquet J."/>
            <person name="Jones S.J."/>
            <person name="Bohlmann J."/>
            <person name="Birol I."/>
        </authorList>
    </citation>
    <scope>NUCLEOTIDE SEQUENCE [LARGE SCALE GENOMIC DNA]</scope>
    <source>
        <tissue evidence="1">Flushing bud</tissue>
    </source>
</reference>
<sequence>MVLSLDLLPMELSMDRRTEEHYRLNNGKLGWIGNHREVDG</sequence>
<keyword evidence="1" id="KW-0496">Mitochondrion</keyword>